<evidence type="ECO:0000313" key="3">
    <source>
        <dbReference type="Proteomes" id="UP000426444"/>
    </source>
</evidence>
<name>A0A6I6DIH7_9FIRM</name>
<feature type="transmembrane region" description="Helical" evidence="1">
    <location>
        <begin position="6"/>
        <end position="28"/>
    </location>
</feature>
<protein>
    <submittedName>
        <fullName evidence="2">Stage II sporulation protein P</fullName>
    </submittedName>
</protein>
<dbReference type="NCBIfam" id="TIGR02867">
    <property type="entry name" value="spore_II_P"/>
    <property type="match status" value="1"/>
</dbReference>
<proteinExistence type="predicted"/>
<gene>
    <name evidence="2" type="ORF">SYNTR_1410</name>
</gene>
<dbReference type="KEGG" id="salq:SYNTR_1410"/>
<reference evidence="3" key="1">
    <citation type="journal article" date="2019" name="Microbiology">
        <title>Complete Genome Sequence of an Uncultured Bacterium of the Candidate Phylum Bipolaricaulota.</title>
        <authorList>
            <person name="Kadnikov V.V."/>
            <person name="Mardanov A.V."/>
            <person name="Beletsky A.V."/>
            <person name="Frank Y.A."/>
            <person name="Karnachuk O.V."/>
            <person name="Ravin N.V."/>
        </authorList>
    </citation>
    <scope>NUCLEOTIDE SEQUENCE [LARGE SCALE GENOMIC DNA]</scope>
</reference>
<dbReference type="Pfam" id="PF07454">
    <property type="entry name" value="SpoIIP"/>
    <property type="match status" value="1"/>
</dbReference>
<keyword evidence="3" id="KW-1185">Reference proteome</keyword>
<dbReference type="AlphaFoldDB" id="A0A6I6DIH7"/>
<evidence type="ECO:0000256" key="1">
    <source>
        <dbReference type="SAM" id="Phobius"/>
    </source>
</evidence>
<organism evidence="2 3">
    <name type="scientific">Candidatus Syntrophocurvum alkaliphilum</name>
    <dbReference type="NCBI Taxonomy" id="2293317"/>
    <lineage>
        <taxon>Bacteria</taxon>
        <taxon>Bacillati</taxon>
        <taxon>Bacillota</taxon>
        <taxon>Clostridia</taxon>
        <taxon>Eubacteriales</taxon>
        <taxon>Syntrophomonadaceae</taxon>
        <taxon>Candidatus Syntrophocurvum</taxon>
    </lineage>
</organism>
<accession>A0A6I6DIH7</accession>
<keyword evidence="1" id="KW-0472">Membrane</keyword>
<dbReference type="Proteomes" id="UP000426444">
    <property type="component" value="Chromosome"/>
</dbReference>
<dbReference type="RefSeq" id="WP_197079050.1">
    <property type="nucleotide sequence ID" value="NZ_CP046457.1"/>
</dbReference>
<keyword evidence="1" id="KW-1133">Transmembrane helix</keyword>
<evidence type="ECO:0000313" key="2">
    <source>
        <dbReference type="EMBL" id="QGU00004.1"/>
    </source>
</evidence>
<keyword evidence="1" id="KW-0812">Transmembrane</keyword>
<sequence length="345" mass="39027">MKKENFLAFLKGVFLIQLFILITIIGVSTDINNYFMNRVQNIEPRNTLLMPFSGLQISNEQGESLIGELNIAMSGNYDKVSDSIFAFLKPENLIIANLQILAHASSGVINKEINEGNKDKDDSTPTPVISLPKINQPKLKGDLSGYKVFYYCTHSAETYVRESGTARVDGERGFVNNVAENMAVKLKEYGINAVFDDTIHDYPQYSRSYTNSRETVTQFLSNHDNVIAVFDVHRDSIPGLNTATTVEFDGRKSAQILIIVGTDERTPHPNWRRNLQFAQKLYHKGQEMYPDLIKGITTKPGTYNQEYHPRALLLEMGTEYNSYDEADYAGELFTEVLVEVLKEEI</sequence>
<dbReference type="InterPro" id="IPR010897">
    <property type="entry name" value="Spore_II_P"/>
</dbReference>
<dbReference type="EMBL" id="CP046457">
    <property type="protein sequence ID" value="QGU00004.1"/>
    <property type="molecule type" value="Genomic_DNA"/>
</dbReference>